<dbReference type="PRINTS" id="PR00111">
    <property type="entry name" value="ABHYDROLASE"/>
</dbReference>
<protein>
    <submittedName>
        <fullName evidence="2">Pimeloyl-ACP methyl ester carboxylesterase</fullName>
    </submittedName>
</protein>
<dbReference type="OrthoDB" id="63519at2"/>
<dbReference type="InterPro" id="IPR050228">
    <property type="entry name" value="Carboxylesterase_BioH"/>
</dbReference>
<accession>A0A1H2BID6</accession>
<dbReference type="InterPro" id="IPR029058">
    <property type="entry name" value="AB_hydrolase_fold"/>
</dbReference>
<proteinExistence type="predicted"/>
<dbReference type="AlphaFoldDB" id="A0A1H2BID6"/>
<dbReference type="Gene3D" id="3.40.50.1820">
    <property type="entry name" value="alpha/beta hydrolase"/>
    <property type="match status" value="1"/>
</dbReference>
<dbReference type="Pfam" id="PF12697">
    <property type="entry name" value="Abhydrolase_6"/>
    <property type="match status" value="1"/>
</dbReference>
<dbReference type="GO" id="GO:0003824">
    <property type="term" value="F:catalytic activity"/>
    <property type="evidence" value="ECO:0007669"/>
    <property type="project" value="UniProtKB-ARBA"/>
</dbReference>
<dbReference type="RefSeq" id="WP_091724166.1">
    <property type="nucleotide sequence ID" value="NZ_LT629779.1"/>
</dbReference>
<gene>
    <name evidence="2" type="ORF">SAMN04489743_3689</name>
</gene>
<dbReference type="InterPro" id="IPR000073">
    <property type="entry name" value="AB_hydrolase_1"/>
</dbReference>
<dbReference type="PANTHER" id="PTHR43194:SF2">
    <property type="entry name" value="PEROXISOMAL MEMBRANE PROTEIN LPX1"/>
    <property type="match status" value="1"/>
</dbReference>
<sequence>MAAFTVGPAPGVELSCYDSGGDGPAVVLLHGLAGTAREFFPTAAALPEYRAVLVDLRGHGGSTRVPPGVARSDYVSDVVRIIEHVGAPVVLVGQSMGAHTAMLVAAERPDLVGGLVLLECGAAGGDFDGHEAIGEYFRSWPTPFSSRAAARSFLGDGPLARAWAEDLEERADGFWPRFDPDVMAEAAAGLAAPRWKEWHAVQAPALVVYGGRGMFTADAKDAFVQQGHRVSRVDLPEASHDAHLDAFDDWVGALRGFLDREGHGQRPDCP</sequence>
<organism evidence="2 3">
    <name type="scientific">Pseudarthrobacter equi</name>
    <dbReference type="NCBI Taxonomy" id="728066"/>
    <lineage>
        <taxon>Bacteria</taxon>
        <taxon>Bacillati</taxon>
        <taxon>Actinomycetota</taxon>
        <taxon>Actinomycetes</taxon>
        <taxon>Micrococcales</taxon>
        <taxon>Micrococcaceae</taxon>
        <taxon>Pseudarthrobacter</taxon>
    </lineage>
</organism>
<dbReference type="EMBL" id="LT629779">
    <property type="protein sequence ID" value="SDT57556.1"/>
    <property type="molecule type" value="Genomic_DNA"/>
</dbReference>
<keyword evidence="3" id="KW-1185">Reference proteome</keyword>
<evidence type="ECO:0000313" key="3">
    <source>
        <dbReference type="Proteomes" id="UP000198751"/>
    </source>
</evidence>
<reference evidence="3" key="1">
    <citation type="submission" date="2016-10" db="EMBL/GenBank/DDBJ databases">
        <authorList>
            <person name="Varghese N."/>
            <person name="Submissions S."/>
        </authorList>
    </citation>
    <scope>NUCLEOTIDE SEQUENCE [LARGE SCALE GENOMIC DNA]</scope>
    <source>
        <strain evidence="3">IMMIB L-1606</strain>
    </source>
</reference>
<dbReference type="Proteomes" id="UP000198751">
    <property type="component" value="Chromosome I"/>
</dbReference>
<dbReference type="SUPFAM" id="SSF53474">
    <property type="entry name" value="alpha/beta-Hydrolases"/>
    <property type="match status" value="1"/>
</dbReference>
<evidence type="ECO:0000259" key="1">
    <source>
        <dbReference type="Pfam" id="PF12697"/>
    </source>
</evidence>
<dbReference type="PANTHER" id="PTHR43194">
    <property type="entry name" value="HYDROLASE ALPHA/BETA FOLD FAMILY"/>
    <property type="match status" value="1"/>
</dbReference>
<name>A0A1H2BID6_9MICC</name>
<feature type="domain" description="AB hydrolase-1" evidence="1">
    <location>
        <begin position="26"/>
        <end position="249"/>
    </location>
</feature>
<evidence type="ECO:0000313" key="2">
    <source>
        <dbReference type="EMBL" id="SDT57556.1"/>
    </source>
</evidence>